<accession>A0ABN3W706</accession>
<gene>
    <name evidence="1" type="ORF">GCM10010517_64020</name>
</gene>
<dbReference type="PANTHER" id="PTHR31118">
    <property type="entry name" value="CYCLASE-LIKE PROTEIN 2"/>
    <property type="match status" value="1"/>
</dbReference>
<dbReference type="PANTHER" id="PTHR31118:SF12">
    <property type="entry name" value="CYCLASE-LIKE PROTEIN 2"/>
    <property type="match status" value="1"/>
</dbReference>
<dbReference type="SUPFAM" id="SSF102198">
    <property type="entry name" value="Putative cyclase"/>
    <property type="match status" value="1"/>
</dbReference>
<reference evidence="1 2" key="1">
    <citation type="journal article" date="2019" name="Int. J. Syst. Evol. Microbiol.">
        <title>The Global Catalogue of Microorganisms (GCM) 10K type strain sequencing project: providing services to taxonomists for standard genome sequencing and annotation.</title>
        <authorList>
            <consortium name="The Broad Institute Genomics Platform"/>
            <consortium name="The Broad Institute Genome Sequencing Center for Infectious Disease"/>
            <person name="Wu L."/>
            <person name="Ma J."/>
        </authorList>
    </citation>
    <scope>NUCLEOTIDE SEQUENCE [LARGE SCALE GENOMIC DNA]</scope>
    <source>
        <strain evidence="1 2">JCM 6242</strain>
    </source>
</reference>
<dbReference type="InterPro" id="IPR037175">
    <property type="entry name" value="KFase_sf"/>
</dbReference>
<keyword evidence="2" id="KW-1185">Reference proteome</keyword>
<protein>
    <submittedName>
        <fullName evidence="1">Cyclase family protein</fullName>
    </submittedName>
</protein>
<organism evidence="1 2">
    <name type="scientific">Streptosporangium fragile</name>
    <dbReference type="NCBI Taxonomy" id="46186"/>
    <lineage>
        <taxon>Bacteria</taxon>
        <taxon>Bacillati</taxon>
        <taxon>Actinomycetota</taxon>
        <taxon>Actinomycetes</taxon>
        <taxon>Streptosporangiales</taxon>
        <taxon>Streptosporangiaceae</taxon>
        <taxon>Streptosporangium</taxon>
    </lineage>
</organism>
<dbReference type="EMBL" id="BAAAVI010000063">
    <property type="protein sequence ID" value="GAA2898752.1"/>
    <property type="molecule type" value="Genomic_DNA"/>
</dbReference>
<evidence type="ECO:0000313" key="2">
    <source>
        <dbReference type="Proteomes" id="UP001500831"/>
    </source>
</evidence>
<dbReference type="Proteomes" id="UP001500831">
    <property type="component" value="Unassembled WGS sequence"/>
</dbReference>
<sequence length="303" mass="33406">MVRDPSGVPLERGRRVRVRVRLQAFAGGRGDDRYVQWRSLPEAYVRLIDLSSPVDSSSYEPDPLVHEVLTPREGAVHMSEEMREHFGIDFDPAELPDGEFLSLDRMTLTTHTGTHVDAPSHYGSRASYGDGVPRHIDRMPLEWFFNPGVVLDLTDAATGAVGADRVEKELDRIGYTPRPLDIVLLHTGAQRHAGTPRYFTDFAGLDGSAVHLLLDMGVRVIGTDAFSLDAPFGDIIARYRATGDRSVLWPAHFAGRDREYCQIERLANLDALPAPYGFRVACFPVKIAGAGAGWTRAVAVLDA</sequence>
<dbReference type="Gene3D" id="3.50.30.50">
    <property type="entry name" value="Putative cyclase"/>
    <property type="match status" value="1"/>
</dbReference>
<dbReference type="InterPro" id="IPR007325">
    <property type="entry name" value="KFase/CYL"/>
</dbReference>
<evidence type="ECO:0000313" key="1">
    <source>
        <dbReference type="EMBL" id="GAA2898752.1"/>
    </source>
</evidence>
<dbReference type="Pfam" id="PF04199">
    <property type="entry name" value="Cyclase"/>
    <property type="match status" value="1"/>
</dbReference>
<comment type="caution">
    <text evidence="1">The sequence shown here is derived from an EMBL/GenBank/DDBJ whole genome shotgun (WGS) entry which is preliminary data.</text>
</comment>
<proteinExistence type="predicted"/>
<name>A0ABN3W706_9ACTN</name>